<reference evidence="5" key="4">
    <citation type="submission" date="2025-05" db="UniProtKB">
        <authorList>
            <consortium name="Ensembl"/>
        </authorList>
    </citation>
    <scope>IDENTIFICATION</scope>
    <source>
        <strain evidence="5">C57BL/6J</strain>
    </source>
</reference>
<keyword evidence="1" id="KW-0677">Repeat</keyword>
<reference evidence="5 7" key="2">
    <citation type="journal article" date="2009" name="PLoS Biol.">
        <title>Lineage-specific biology revealed by a finished genome assembly of the mouse.</title>
        <authorList>
            <consortium name="Mouse Genome Sequencing Consortium"/>
            <person name="Church D.M."/>
            <person name="Goodstadt L."/>
            <person name="Hillier L.W."/>
            <person name="Zody M.C."/>
            <person name="Goldstein S."/>
            <person name="She X."/>
            <person name="Bult C.J."/>
            <person name="Agarwala R."/>
            <person name="Cherry J.L."/>
            <person name="DiCuccio M."/>
            <person name="Hlavina W."/>
            <person name="Kapustin Y."/>
            <person name="Meric P."/>
            <person name="Maglott D."/>
            <person name="Birtle Z."/>
            <person name="Marques A.C."/>
            <person name="Graves T."/>
            <person name="Zhou S."/>
            <person name="Teague B."/>
            <person name="Potamousis K."/>
            <person name="Churas C."/>
            <person name="Place M."/>
            <person name="Herschleb J."/>
            <person name="Runnheim R."/>
            <person name="Forrest D."/>
            <person name="Amos-Landgraf J."/>
            <person name="Schwartz D.C."/>
            <person name="Cheng Z."/>
            <person name="Lindblad-Toh K."/>
            <person name="Eichler E.E."/>
            <person name="Ponting C.P."/>
        </authorList>
    </citation>
    <scope>NUCLEOTIDE SEQUENCE [LARGE SCALE GENOMIC DNA]</scope>
    <source>
        <strain evidence="5 7">C57BL/6J</strain>
    </source>
</reference>
<evidence type="ECO:0000256" key="3">
    <source>
        <dbReference type="PROSITE-ProRule" id="PRU00023"/>
    </source>
</evidence>
<dbReference type="PROSITE" id="PS50088">
    <property type="entry name" value="ANK_REPEAT"/>
    <property type="match status" value="2"/>
</dbReference>
<dbReference type="OMA" id="ACANRQH"/>
<evidence type="ECO:0000313" key="5">
    <source>
        <dbReference type="Ensembl" id="ENSMUSP00000142202.2"/>
    </source>
</evidence>
<dbReference type="PROSITE" id="PS50297">
    <property type="entry name" value="ANK_REP_REGION"/>
    <property type="match status" value="2"/>
</dbReference>
<dbReference type="RefSeq" id="NP_001297450.1">
    <property type="nucleotide sequence ID" value="NM_001310521.1"/>
</dbReference>
<dbReference type="BioGRID-ORCS" id="78321">
    <property type="hits" value="2 hits in 80 CRISPR screens"/>
</dbReference>
<gene>
    <name evidence="5 6" type="primary">Gm42417</name>
    <name evidence="4" type="synonym">Ankrd23</name>
</gene>
<reference evidence="4" key="1">
    <citation type="journal article" date="2004" name="Genome Res.">
        <title>The status, quality, and expansion of the NIH full-length cDNA project: the Mammalian Gene Collection (MGC).</title>
        <authorList>
            <consortium name="The MGC Project Team"/>
            <person name="Gerhard D.S."/>
            <person name="Wagner L."/>
            <person name="Feingold E.A."/>
            <person name="Shenmen C.M."/>
            <person name="Grouse L.H."/>
            <person name="Schuler G."/>
            <person name="Klein S.L."/>
            <person name="Old S."/>
            <person name="Rasooly R."/>
            <person name="Good P."/>
            <person name="Guyer M."/>
            <person name="Peck A.M."/>
            <person name="Derge J.G."/>
            <person name="Lipman D."/>
            <person name="Collins F.S."/>
            <person name="Jang W."/>
            <person name="Sherry S."/>
            <person name="Feolo M."/>
            <person name="Misquitta L."/>
            <person name="Lee E."/>
            <person name="Rotmistrovsky K."/>
            <person name="Greenhut S.F."/>
            <person name="Schaefer C.F."/>
            <person name="Buetow K."/>
            <person name="Bonner T.I."/>
            <person name="Haussler D."/>
            <person name="Kent J."/>
            <person name="Kiekhaus M."/>
            <person name="Furey T."/>
            <person name="Brent M."/>
            <person name="Prange C."/>
            <person name="Schreiber K."/>
            <person name="Shapiro N."/>
            <person name="Bhat N.K."/>
            <person name="Hopkins R.F."/>
            <person name="Hsie F."/>
            <person name="Driscoll T."/>
            <person name="Soares M.B."/>
            <person name="Casavant T.L."/>
            <person name="Scheetz T.E."/>
            <person name="Brown-stein M.J."/>
            <person name="Usdin T.B."/>
            <person name="Toshiyuki S."/>
            <person name="Carninci P."/>
            <person name="Piao Y."/>
            <person name="Dudekula D.B."/>
            <person name="Ko M.S."/>
            <person name="Kawakami K."/>
            <person name="Suzuki Y."/>
            <person name="Sugano S."/>
            <person name="Gruber C.E."/>
            <person name="Smith M.R."/>
            <person name="Simmons B."/>
            <person name="Moore T."/>
            <person name="Waterman R."/>
            <person name="Johnson S.L."/>
            <person name="Ruan Y."/>
            <person name="Wei C.L."/>
            <person name="Mathavan S."/>
            <person name="Gunaratne P.H."/>
            <person name="Wu J."/>
            <person name="Garcia A.M."/>
            <person name="Hulyk S.W."/>
            <person name="Fuh E."/>
            <person name="Yuan Y."/>
            <person name="Sneed A."/>
            <person name="Kowis C."/>
            <person name="Hodgson A."/>
            <person name="Muzny D.M."/>
            <person name="McPherson J."/>
            <person name="Gibbs R.A."/>
            <person name="Fahey J."/>
            <person name="Helton E."/>
            <person name="Ketteman M."/>
            <person name="Madan A."/>
            <person name="Rodrigues S."/>
            <person name="Sanchez A."/>
            <person name="Whiting M."/>
            <person name="Madari A."/>
            <person name="Young A.C."/>
            <person name="Wetherby K.D."/>
            <person name="Granite S.J."/>
            <person name="Kwong P.N."/>
            <person name="Brinkley C.P."/>
            <person name="Pearson R.L."/>
            <person name="Bouffard G.G."/>
            <person name="Blakesly R.W."/>
            <person name="Green E.D."/>
            <person name="Dickson M.C."/>
            <person name="Rodriguez A.C."/>
            <person name="Grimwood J."/>
            <person name="Schmutz J."/>
            <person name="Myers R.M."/>
            <person name="Butterfield Y.S."/>
            <person name="Griffith M."/>
            <person name="Griffith O.L."/>
            <person name="Krzywinski M.I."/>
            <person name="Liao N."/>
            <person name="Morin R."/>
            <person name="Morrin R."/>
            <person name="Palmquist D."/>
            <person name="Petrescu A.S."/>
            <person name="Skalska U."/>
            <person name="Smailus D.E."/>
            <person name="Stott J.M."/>
            <person name="Schnerch A."/>
            <person name="Schein J.E."/>
            <person name="Jones S.J."/>
            <person name="Holt R.A."/>
            <person name="Baross A."/>
            <person name="Marra M.A."/>
            <person name="Clifton S."/>
            <person name="Makowski K.A."/>
            <person name="Bosak S."/>
            <person name="Malek J."/>
        </authorList>
    </citation>
    <scope>NUCLEOTIDE SEQUENCE [LARGE SCALE MRNA]</scope>
    <source>
        <tissue evidence="4">Eye</tissue>
    </source>
</reference>
<dbReference type="GeneID" id="78321"/>
<proteinExistence type="evidence at transcript level"/>
<dbReference type="HOGENOM" id="CLU_000134_18_9_1"/>
<dbReference type="SMART" id="SM00248">
    <property type="entry name" value="ANK"/>
    <property type="match status" value="2"/>
</dbReference>
<dbReference type="STRING" id="10090.ENSMUSP00000142202"/>
<sequence length="126" mass="14027">MFLKAAAENQEALIDKYLADGGDPNAHDKLHRTALHWACLKGHRQLVNKLLAAGAAIEVRDLLDRTPVFWACRGGHLDILKRLLNQGAQVNAQDKASQTPVQLARDWQRGIRDALQAHVGHPRTRC</sequence>
<dbReference type="Bgee" id="ENSMUSG00000109510">
    <property type="expression patterns" value="Expressed in quadriceps femoris and 49 other cell types or tissues"/>
</dbReference>
<evidence type="ECO:0000256" key="1">
    <source>
        <dbReference type="ARBA" id="ARBA00022737"/>
    </source>
</evidence>
<evidence type="ECO:0000313" key="7">
    <source>
        <dbReference type="Proteomes" id="UP000000589"/>
    </source>
</evidence>
<dbReference type="Proteomes" id="UP000000589">
    <property type="component" value="Chromosome 1"/>
</dbReference>
<accession>Q8K1D0</accession>
<dbReference type="KEGG" id="mmu:78321"/>
<dbReference type="SUPFAM" id="SSF48403">
    <property type="entry name" value="Ankyrin repeat"/>
    <property type="match status" value="1"/>
</dbReference>
<feature type="repeat" description="ANK" evidence="3">
    <location>
        <begin position="30"/>
        <end position="62"/>
    </location>
</feature>
<evidence type="ECO:0000256" key="2">
    <source>
        <dbReference type="ARBA" id="ARBA00023043"/>
    </source>
</evidence>
<dbReference type="AlphaFoldDB" id="Q8K1D0"/>
<keyword evidence="2 3" id="KW-0040">ANK repeat</keyword>
<dbReference type="Gene3D" id="1.25.40.20">
    <property type="entry name" value="Ankyrin repeat-containing domain"/>
    <property type="match status" value="1"/>
</dbReference>
<dbReference type="OrthoDB" id="9995210at2759"/>
<dbReference type="Ensembl" id="ENSMUST00000191849.6">
    <property type="protein sequence ID" value="ENSMUSP00000142202.2"/>
    <property type="gene ID" value="ENSMUSG00000109510.2"/>
</dbReference>
<name>Q8K1D0_MOUSE</name>
<organism evidence="4">
    <name type="scientific">Mus musculus</name>
    <name type="common">Mouse</name>
    <dbReference type="NCBI Taxonomy" id="10090"/>
    <lineage>
        <taxon>Eukaryota</taxon>
        <taxon>Metazoa</taxon>
        <taxon>Chordata</taxon>
        <taxon>Craniata</taxon>
        <taxon>Vertebrata</taxon>
        <taxon>Euteleostomi</taxon>
        <taxon>Mammalia</taxon>
        <taxon>Eutheria</taxon>
        <taxon>Euarchontoglires</taxon>
        <taxon>Glires</taxon>
        <taxon>Rodentia</taxon>
        <taxon>Myomorpha</taxon>
        <taxon>Muroidea</taxon>
        <taxon>Muridae</taxon>
        <taxon>Murinae</taxon>
        <taxon>Mus</taxon>
        <taxon>Mus</taxon>
    </lineage>
</organism>
<dbReference type="EMBL" id="BC022973">
    <property type="protein sequence ID" value="AAH22973.1"/>
    <property type="molecule type" value="mRNA"/>
</dbReference>
<dbReference type="Pfam" id="PF12796">
    <property type="entry name" value="Ank_2"/>
    <property type="match status" value="1"/>
</dbReference>
<dbReference type="PANTHER" id="PTHR24171:SF8">
    <property type="entry name" value="BRCA1-ASSOCIATED RING DOMAIN PROTEIN 1"/>
    <property type="match status" value="1"/>
</dbReference>
<dbReference type="SMR" id="Q8K1D0"/>
<dbReference type="PANTHER" id="PTHR24171">
    <property type="entry name" value="ANKYRIN REPEAT DOMAIN-CONTAINING PROTEIN 39-RELATED"/>
    <property type="match status" value="1"/>
</dbReference>
<evidence type="ECO:0000313" key="6">
    <source>
        <dbReference type="MGI" id="MGI:5649003"/>
    </source>
</evidence>
<protein>
    <submittedName>
        <fullName evidence="4">Ankrd23 protein</fullName>
    </submittedName>
    <submittedName>
        <fullName evidence="5">Predicted gene, 42417</fullName>
    </submittedName>
</protein>
<evidence type="ECO:0000313" key="4">
    <source>
        <dbReference type="EMBL" id="AAH22973.1"/>
    </source>
</evidence>
<feature type="repeat" description="ANK" evidence="3">
    <location>
        <begin position="63"/>
        <end position="95"/>
    </location>
</feature>
<dbReference type="PRINTS" id="PR01415">
    <property type="entry name" value="ANKYRIN"/>
</dbReference>
<dbReference type="MGI" id="MGI:5649003">
    <property type="gene designation" value="Gm42417"/>
</dbReference>
<dbReference type="AGR" id="MGI:5649003"/>
<dbReference type="RefSeq" id="NP_705722.2">
    <property type="nucleotide sequence ID" value="NM_153502.4"/>
</dbReference>
<reference evidence="5" key="3">
    <citation type="journal article" date="2011" name="PLoS Biol.">
        <title>Modernizing reference genome assemblies.</title>
        <authorList>
            <person name="Church D.M."/>
            <person name="Schneider V.A."/>
            <person name="Graves T."/>
            <person name="Auger K."/>
            <person name="Cunningham F."/>
            <person name="Bouk N."/>
            <person name="Chen H.C."/>
            <person name="Agarwala R."/>
            <person name="McLaren W.M."/>
            <person name="Ritchie G.R."/>
            <person name="Albracht D."/>
            <person name="Kremitzki M."/>
            <person name="Rock S."/>
            <person name="Kotkiewicz H."/>
            <person name="Kremitzki C."/>
            <person name="Wollam A."/>
            <person name="Trani L."/>
            <person name="Fulton L."/>
            <person name="Fulton R."/>
            <person name="Matthews L."/>
            <person name="Whitehead S."/>
            <person name="Chow W."/>
            <person name="Torrance J."/>
            <person name="Dunn M."/>
            <person name="Harden G."/>
            <person name="Threadgold G."/>
            <person name="Wood J."/>
            <person name="Collins J."/>
            <person name="Heath P."/>
            <person name="Griffiths G."/>
            <person name="Pelan S."/>
            <person name="Grafham D."/>
            <person name="Eichler E.E."/>
            <person name="Weinstock G."/>
            <person name="Mardis E.R."/>
            <person name="Wilson R.K."/>
            <person name="Howe K."/>
            <person name="Flicek P."/>
            <person name="Hubbard T."/>
        </authorList>
    </citation>
    <scope>NUCLEOTIDE SEQUENCE [LARGE SCALE GENOMIC DNA]</scope>
    <source>
        <strain evidence="5">C57BL/6J</strain>
    </source>
</reference>
<keyword evidence="7" id="KW-1185">Reference proteome</keyword>
<dbReference type="CTD" id="200539"/>
<dbReference type="VEuPathDB" id="HostDB:ENSMUSG00000109510"/>
<dbReference type="InterPro" id="IPR036770">
    <property type="entry name" value="Ankyrin_rpt-contain_sf"/>
</dbReference>
<dbReference type="DNASU" id="78321"/>
<dbReference type="InterPro" id="IPR002110">
    <property type="entry name" value="Ankyrin_rpt"/>
</dbReference>
<dbReference type="UCSC" id="uc007aqn.1">
    <property type="organism name" value="mouse"/>
</dbReference>